<feature type="compositionally biased region" description="Low complexity" evidence="1">
    <location>
        <begin position="1"/>
        <end position="27"/>
    </location>
</feature>
<proteinExistence type="predicted"/>
<feature type="region of interest" description="Disordered" evidence="1">
    <location>
        <begin position="1"/>
        <end position="40"/>
    </location>
</feature>
<name>A0A6J4U9U3_9ACTN</name>
<protein>
    <submittedName>
        <fullName evidence="2">Uncharacterized protein</fullName>
    </submittedName>
</protein>
<feature type="non-terminal residue" evidence="2">
    <location>
        <position position="1"/>
    </location>
</feature>
<dbReference type="AlphaFoldDB" id="A0A6J4U9U3"/>
<feature type="non-terminal residue" evidence="2">
    <location>
        <position position="40"/>
    </location>
</feature>
<accession>A0A6J4U9U3</accession>
<gene>
    <name evidence="2" type="ORF">AVDCRST_MAG79-2140</name>
</gene>
<reference evidence="2" key="1">
    <citation type="submission" date="2020-02" db="EMBL/GenBank/DDBJ databases">
        <authorList>
            <person name="Meier V. D."/>
        </authorList>
    </citation>
    <scope>NUCLEOTIDE SEQUENCE</scope>
    <source>
        <strain evidence="2">AVDCRST_MAG79</strain>
    </source>
</reference>
<sequence>GRADRAALGALAAQRAGGPRAAAPGDRSSAGAQPPQPPRV</sequence>
<evidence type="ECO:0000256" key="1">
    <source>
        <dbReference type="SAM" id="MobiDB-lite"/>
    </source>
</evidence>
<dbReference type="EMBL" id="CADCWC010000319">
    <property type="protein sequence ID" value="CAA9544272.1"/>
    <property type="molecule type" value="Genomic_DNA"/>
</dbReference>
<organism evidence="2">
    <name type="scientific">uncultured Thermoleophilia bacterium</name>
    <dbReference type="NCBI Taxonomy" id="1497501"/>
    <lineage>
        <taxon>Bacteria</taxon>
        <taxon>Bacillati</taxon>
        <taxon>Actinomycetota</taxon>
        <taxon>Thermoleophilia</taxon>
        <taxon>environmental samples</taxon>
    </lineage>
</organism>
<evidence type="ECO:0000313" key="2">
    <source>
        <dbReference type="EMBL" id="CAA9544272.1"/>
    </source>
</evidence>